<dbReference type="RefSeq" id="WP_187085429.1">
    <property type="nucleotide sequence ID" value="NZ_JACORU010000019.1"/>
</dbReference>
<evidence type="ECO:0000313" key="3">
    <source>
        <dbReference type="Proteomes" id="UP000596827"/>
    </source>
</evidence>
<gene>
    <name evidence="2" type="ORF">H8R02_29200</name>
</gene>
<dbReference type="AlphaFoldDB" id="A0A923S5F8"/>
<comment type="caution">
    <text evidence="2">The sequence shown here is derived from an EMBL/GenBank/DDBJ whole genome shotgun (WGS) entry which is preliminary data.</text>
</comment>
<dbReference type="InterPro" id="IPR025847">
    <property type="entry name" value="MEDS_domain"/>
</dbReference>
<accession>A0A923S5F8</accession>
<evidence type="ECO:0000313" key="2">
    <source>
        <dbReference type="EMBL" id="MBC5768574.1"/>
    </source>
</evidence>
<sequence length="201" mass="21927">MKLFDDPQAAPEIFWAEMPPCNHVVQIYENDAVFLDTLEQFAAGGLRAGEAVVVIATRAHRDALSMRLAAGGIDVEALASNDQLMLEDAEELLAKFMLAGWPDDEKFKRAVGALLARASRGGRRVRAFGEMVALLWGAGHCAATVRLEHLWHALCEEARFTLLCSYPKAGFTRNASESIREICNAHSHVLGEHAAAARETG</sequence>
<dbReference type="Pfam" id="PF14417">
    <property type="entry name" value="MEDS"/>
    <property type="match status" value="1"/>
</dbReference>
<proteinExistence type="predicted"/>
<feature type="domain" description="MEDS" evidence="1">
    <location>
        <begin position="23"/>
        <end position="186"/>
    </location>
</feature>
<dbReference type="Proteomes" id="UP000596827">
    <property type="component" value="Unassembled WGS sequence"/>
</dbReference>
<name>A0A923S5F8_9BURK</name>
<protein>
    <submittedName>
        <fullName evidence="2">MEDS domain-containing protein</fullName>
    </submittedName>
</protein>
<organism evidence="2 3">
    <name type="scientific">Ramlibacter albus</name>
    <dbReference type="NCBI Taxonomy" id="2079448"/>
    <lineage>
        <taxon>Bacteria</taxon>
        <taxon>Pseudomonadati</taxon>
        <taxon>Pseudomonadota</taxon>
        <taxon>Betaproteobacteria</taxon>
        <taxon>Burkholderiales</taxon>
        <taxon>Comamonadaceae</taxon>
        <taxon>Ramlibacter</taxon>
    </lineage>
</organism>
<reference evidence="2" key="1">
    <citation type="submission" date="2020-08" db="EMBL/GenBank/DDBJ databases">
        <title>Ramlibacter sp. GTP1 16S ribosomal RNA gene genome sequencing and assembly.</title>
        <authorList>
            <person name="Kang M."/>
        </authorList>
    </citation>
    <scope>NUCLEOTIDE SEQUENCE</scope>
    <source>
        <strain evidence="2">GTP1</strain>
    </source>
</reference>
<evidence type="ECO:0000259" key="1">
    <source>
        <dbReference type="Pfam" id="PF14417"/>
    </source>
</evidence>
<keyword evidence="3" id="KW-1185">Reference proteome</keyword>
<dbReference type="EMBL" id="JACORU010000019">
    <property type="protein sequence ID" value="MBC5768574.1"/>
    <property type="molecule type" value="Genomic_DNA"/>
</dbReference>